<dbReference type="Proteomes" id="UP000002036">
    <property type="component" value="Chromosome D"/>
</dbReference>
<dbReference type="PANTHER" id="PTHR43341:SF36">
    <property type="entry name" value="PROLINE-SPECIFIC PERMEASE"/>
    <property type="match status" value="1"/>
</dbReference>
<evidence type="ECO:0000256" key="1">
    <source>
        <dbReference type="ARBA" id="ARBA00004141"/>
    </source>
</evidence>
<protein>
    <submittedName>
        <fullName evidence="10">KLTH0D01474p</fullName>
    </submittedName>
</protein>
<dbReference type="InParanoid" id="C5DG08"/>
<dbReference type="OrthoDB" id="3900342at2759"/>
<dbReference type="AlphaFoldDB" id="C5DG08"/>
<dbReference type="Pfam" id="PF00324">
    <property type="entry name" value="AA_permease"/>
    <property type="match status" value="1"/>
</dbReference>
<keyword evidence="6 8" id="KW-1133">Transmembrane helix</keyword>
<feature type="domain" description="Amino acid permease/ SLC12A" evidence="9">
    <location>
        <begin position="113"/>
        <end position="583"/>
    </location>
</feature>
<keyword evidence="4 8" id="KW-0812">Transmembrane</keyword>
<evidence type="ECO:0000256" key="3">
    <source>
        <dbReference type="ARBA" id="ARBA00022448"/>
    </source>
</evidence>
<feature type="transmembrane region" description="Helical" evidence="8">
    <location>
        <begin position="228"/>
        <end position="246"/>
    </location>
</feature>
<evidence type="ECO:0000256" key="4">
    <source>
        <dbReference type="ARBA" id="ARBA00022692"/>
    </source>
</evidence>
<evidence type="ECO:0000256" key="8">
    <source>
        <dbReference type="SAM" id="Phobius"/>
    </source>
</evidence>
<comment type="subcellular location">
    <subcellularLocation>
        <location evidence="1">Membrane</location>
        <topology evidence="1">Multi-pass membrane protein</topology>
    </subcellularLocation>
</comment>
<dbReference type="FunCoup" id="C5DG08">
    <property type="interactions" value="174"/>
</dbReference>
<gene>
    <name evidence="10" type="ordered locus">KLTH0D01474g</name>
</gene>
<dbReference type="FunFam" id="1.20.1740.10:FF:000006">
    <property type="entry name" value="General amino acid permease"/>
    <property type="match status" value="1"/>
</dbReference>
<dbReference type="GeneID" id="8295008"/>
<evidence type="ECO:0000259" key="9">
    <source>
        <dbReference type="Pfam" id="PF00324"/>
    </source>
</evidence>
<evidence type="ECO:0000256" key="5">
    <source>
        <dbReference type="ARBA" id="ARBA00022970"/>
    </source>
</evidence>
<name>C5DG08_LACTC</name>
<dbReference type="HOGENOM" id="CLU_007946_12_1_1"/>
<dbReference type="PANTHER" id="PTHR43341">
    <property type="entry name" value="AMINO ACID PERMEASE"/>
    <property type="match status" value="1"/>
</dbReference>
<organism evidence="10 11">
    <name type="scientific">Lachancea thermotolerans (strain ATCC 56472 / CBS 6340 / NRRL Y-8284)</name>
    <name type="common">Yeast</name>
    <name type="synonym">Kluyveromyces thermotolerans</name>
    <dbReference type="NCBI Taxonomy" id="559295"/>
    <lineage>
        <taxon>Eukaryota</taxon>
        <taxon>Fungi</taxon>
        <taxon>Dikarya</taxon>
        <taxon>Ascomycota</taxon>
        <taxon>Saccharomycotina</taxon>
        <taxon>Saccharomycetes</taxon>
        <taxon>Saccharomycetales</taxon>
        <taxon>Saccharomycetaceae</taxon>
        <taxon>Lachancea</taxon>
    </lineage>
</organism>
<dbReference type="eggNOG" id="KOG1286">
    <property type="taxonomic scope" value="Eukaryota"/>
</dbReference>
<dbReference type="InterPro" id="IPR004841">
    <property type="entry name" value="AA-permease/SLC12A_dom"/>
</dbReference>
<proteinExistence type="inferred from homology"/>
<keyword evidence="7 8" id="KW-0472">Membrane</keyword>
<dbReference type="InterPro" id="IPR050524">
    <property type="entry name" value="APC_YAT"/>
</dbReference>
<evidence type="ECO:0000256" key="7">
    <source>
        <dbReference type="ARBA" id="ARBA00023136"/>
    </source>
</evidence>
<feature type="transmembrane region" description="Helical" evidence="8">
    <location>
        <begin position="481"/>
        <end position="502"/>
    </location>
</feature>
<sequence>MKNLKCLASYRPPASYCKDTPVRLEPLRIVSAAAPTTFFHHLASYRHLNLAMSTPRDLKDAGETSIVDKQTGQVFELDTESLSALNTSGSPGSGAAAAGAEANGLKKGLQSRHIQLIALGGVIGTGLFVGTSSTLSTCGPAGLLTSYIIISLVIYPVMNSLGEMVCFLPGSNGQSGGSISKIVTRYADPSLGFATGWNYYYCYVILIAAECTAASGVVTYWTTAVPKGAWIAIFLGVVTVLNFSPVKIYGETEFWFAILKILCIVGLLFVSFILFWGGGPTHDRLGFRYWQHPGAFAYHITTGNTGRFLDIWTGVIKGGFAFILGPELVAITSSEALDARRNIEKASRRFAYRLVFFYVASALAIGVIVSRTDPVLKNALAEGKAGAGSSPFVIAIQNAHIKVLPHIINACILSSAWSSGNSFMFAASRSLLSMAEDGNAPRILGRINRQGVPYYAVALSAAFSCLAFLNVSSGSAKAFTWFSNISTISGFIGWICIGVAYLQFRKAVFFRGLYERVPFKSPLQPYGTYFFIVVVSLICLTNGYASFVNWNASDFVAAYITLPIFVVLWVGHKIYTRTWSTWLLPVAEVDVTTGLAEIEEETKILDAQRIPPANAWQKFEQWLL</sequence>
<evidence type="ECO:0000256" key="2">
    <source>
        <dbReference type="ARBA" id="ARBA00006983"/>
    </source>
</evidence>
<dbReference type="OMA" id="AIMCIVP"/>
<reference evidence="10 11" key="1">
    <citation type="journal article" date="2009" name="Genome Res.">
        <title>Comparative genomics of protoploid Saccharomycetaceae.</title>
        <authorList>
            <consortium name="The Genolevures Consortium"/>
            <person name="Souciet J.-L."/>
            <person name="Dujon B."/>
            <person name="Gaillardin C."/>
            <person name="Johnston M."/>
            <person name="Baret P.V."/>
            <person name="Cliften P."/>
            <person name="Sherman D.J."/>
            <person name="Weissenbach J."/>
            <person name="Westhof E."/>
            <person name="Wincker P."/>
            <person name="Jubin C."/>
            <person name="Poulain J."/>
            <person name="Barbe V."/>
            <person name="Segurens B."/>
            <person name="Artiguenave F."/>
            <person name="Anthouard V."/>
            <person name="Vacherie B."/>
            <person name="Val M.-E."/>
            <person name="Fulton R.S."/>
            <person name="Minx P."/>
            <person name="Wilson R."/>
            <person name="Durrens P."/>
            <person name="Jean G."/>
            <person name="Marck C."/>
            <person name="Martin T."/>
            <person name="Nikolski M."/>
            <person name="Rolland T."/>
            <person name="Seret M.-L."/>
            <person name="Casaregola S."/>
            <person name="Despons L."/>
            <person name="Fairhead C."/>
            <person name="Fischer G."/>
            <person name="Lafontaine I."/>
            <person name="Leh V."/>
            <person name="Lemaire M."/>
            <person name="de Montigny J."/>
            <person name="Neuveglise C."/>
            <person name="Thierry A."/>
            <person name="Blanc-Lenfle I."/>
            <person name="Bleykasten C."/>
            <person name="Diffels J."/>
            <person name="Fritsch E."/>
            <person name="Frangeul L."/>
            <person name="Goeffon A."/>
            <person name="Jauniaux N."/>
            <person name="Kachouri-Lafond R."/>
            <person name="Payen C."/>
            <person name="Potier S."/>
            <person name="Pribylova L."/>
            <person name="Ozanne C."/>
            <person name="Richard G.-F."/>
            <person name="Sacerdot C."/>
            <person name="Straub M.-L."/>
            <person name="Talla E."/>
        </authorList>
    </citation>
    <scope>NUCLEOTIDE SEQUENCE [LARGE SCALE GENOMIC DNA]</scope>
    <source>
        <strain evidence="11">ATCC 56472 / CBS 6340 / NRRL Y-8284</strain>
    </source>
</reference>
<keyword evidence="11" id="KW-1185">Reference proteome</keyword>
<dbReference type="EMBL" id="CU928168">
    <property type="protein sequence ID" value="CAR22350.1"/>
    <property type="molecule type" value="Genomic_DNA"/>
</dbReference>
<dbReference type="GO" id="GO:0015171">
    <property type="term" value="F:amino acid transmembrane transporter activity"/>
    <property type="evidence" value="ECO:0007669"/>
    <property type="project" value="TreeGrafter"/>
</dbReference>
<dbReference type="RefSeq" id="XP_002552788.1">
    <property type="nucleotide sequence ID" value="XM_002552742.1"/>
</dbReference>
<feature type="transmembrane region" description="Helical" evidence="8">
    <location>
        <begin position="258"/>
        <end position="278"/>
    </location>
</feature>
<feature type="transmembrane region" description="Helical" evidence="8">
    <location>
        <begin position="523"/>
        <end position="544"/>
    </location>
</feature>
<evidence type="ECO:0000313" key="11">
    <source>
        <dbReference type="Proteomes" id="UP000002036"/>
    </source>
</evidence>
<comment type="similarity">
    <text evidence="2">Belongs to the amino acid-polyamine-organocation (APC) superfamily. YAT (TC 2.A.3.10) family.</text>
</comment>
<dbReference type="GO" id="GO:0016020">
    <property type="term" value="C:membrane"/>
    <property type="evidence" value="ECO:0007669"/>
    <property type="project" value="UniProtKB-SubCell"/>
</dbReference>
<feature type="transmembrane region" description="Helical" evidence="8">
    <location>
        <begin position="452"/>
        <end position="469"/>
    </location>
</feature>
<feature type="transmembrane region" description="Helical" evidence="8">
    <location>
        <begin position="556"/>
        <end position="575"/>
    </location>
</feature>
<feature type="transmembrane region" description="Helical" evidence="8">
    <location>
        <begin position="116"/>
        <end position="135"/>
    </location>
</feature>
<evidence type="ECO:0000256" key="6">
    <source>
        <dbReference type="ARBA" id="ARBA00022989"/>
    </source>
</evidence>
<keyword evidence="3" id="KW-0813">Transport</keyword>
<accession>C5DG08</accession>
<dbReference type="KEGG" id="lth:KLTH0D01474g"/>
<feature type="transmembrane region" description="Helical" evidence="8">
    <location>
        <begin position="311"/>
        <end position="329"/>
    </location>
</feature>
<dbReference type="Gene3D" id="1.20.1740.10">
    <property type="entry name" value="Amino acid/polyamine transporter I"/>
    <property type="match status" value="1"/>
</dbReference>
<evidence type="ECO:0000313" key="10">
    <source>
        <dbReference type="EMBL" id="CAR22350.1"/>
    </source>
</evidence>
<keyword evidence="5" id="KW-0029">Amino-acid transport</keyword>
<feature type="transmembrane region" description="Helical" evidence="8">
    <location>
        <begin position="350"/>
        <end position="369"/>
    </location>
</feature>